<organism evidence="1 2">
    <name type="scientific">Agrobacterium albertimagni AOL15</name>
    <dbReference type="NCBI Taxonomy" id="1156935"/>
    <lineage>
        <taxon>Bacteria</taxon>
        <taxon>Pseudomonadati</taxon>
        <taxon>Pseudomonadota</taxon>
        <taxon>Alphaproteobacteria</taxon>
        <taxon>Hyphomicrobiales</taxon>
        <taxon>Rhizobiaceae</taxon>
        <taxon>Rhizobium/Agrobacterium group</taxon>
        <taxon>Agrobacterium</taxon>
    </lineage>
</organism>
<reference evidence="1 2" key="1">
    <citation type="journal article" date="2012" name="J. Bacteriol.">
        <title>Draft Genome Sequence of Agrobacterium albertimagni Strain AOL15.</title>
        <authorList>
            <person name="Trimble W.L."/>
            <person name="Phung le T."/>
            <person name="Meyer F."/>
            <person name="Gilbert J.A."/>
            <person name="Silver S."/>
        </authorList>
    </citation>
    <scope>NUCLEOTIDE SEQUENCE [LARGE SCALE GENOMIC DNA]</scope>
    <source>
        <strain evidence="1 2">AOL15</strain>
    </source>
</reference>
<dbReference type="Proteomes" id="UP000007123">
    <property type="component" value="Unassembled WGS sequence"/>
</dbReference>
<dbReference type="GO" id="GO:0006355">
    <property type="term" value="P:regulation of DNA-templated transcription"/>
    <property type="evidence" value="ECO:0007669"/>
    <property type="project" value="UniProtKB-ARBA"/>
</dbReference>
<dbReference type="Gene3D" id="1.10.10.10">
    <property type="entry name" value="Winged helix-like DNA-binding domain superfamily/Winged helix DNA-binding domain"/>
    <property type="match status" value="1"/>
</dbReference>
<sequence length="382" mass="43053">MNIIFLLNIQDLCIIHCAVKRVCAMNNSLEYLLVDEFRQTLDRIPGGAVYQVERESPLDRFRVDAVVKATLRDSEATFVIECKRSGFPRDVRAAIYQLHSYLSQTGDLGSDIVPVIASEALSDGAMNLLKEEGVGYFDLDGNLFLPGKSFYVLIEKPRSDKKRKITSSIFKGKRARALHAVWLAGDAWFSVGEIADRAGVSAGTASETLTSLEEREWVATRGQGPSKERMLKSRTELLDAWSDACRAIKPPATRRYYMKNGTPQSIMQMIDDVSERNGWQYEITGEAAAQLYSPYLSTVSQVRCRLNILDRIDLAEHYDLRPTSQGWNLSILYPEADGDLPFRTFRDGVWFADELQTYFDLLQAGGRAKDFAAHLRQEILKA</sequence>
<evidence type="ECO:0000313" key="2">
    <source>
        <dbReference type="Proteomes" id="UP000007123"/>
    </source>
</evidence>
<gene>
    <name evidence="1" type="ORF">QWE_19163</name>
</gene>
<dbReference type="CDD" id="cd00090">
    <property type="entry name" value="HTH_ARSR"/>
    <property type="match status" value="1"/>
</dbReference>
<protein>
    <recommendedName>
        <fullName evidence="3">HTH marR-type domain-containing protein</fullName>
    </recommendedName>
</protein>
<name>K2QA47_9HYPH</name>
<dbReference type="EMBL" id="ALJF01000015">
    <property type="protein sequence ID" value="EKF57896.1"/>
    <property type="molecule type" value="Genomic_DNA"/>
</dbReference>
<dbReference type="AlphaFoldDB" id="K2QA47"/>
<dbReference type="InterPro" id="IPR036390">
    <property type="entry name" value="WH_DNA-bd_sf"/>
</dbReference>
<dbReference type="InterPro" id="IPR036388">
    <property type="entry name" value="WH-like_DNA-bd_sf"/>
</dbReference>
<comment type="caution">
    <text evidence="1">The sequence shown here is derived from an EMBL/GenBank/DDBJ whole genome shotgun (WGS) entry which is preliminary data.</text>
</comment>
<evidence type="ECO:0008006" key="3">
    <source>
        <dbReference type="Google" id="ProtNLM"/>
    </source>
</evidence>
<keyword evidence="2" id="KW-1185">Reference proteome</keyword>
<dbReference type="SUPFAM" id="SSF46785">
    <property type="entry name" value="Winged helix' DNA-binding domain"/>
    <property type="match status" value="1"/>
</dbReference>
<evidence type="ECO:0000313" key="1">
    <source>
        <dbReference type="EMBL" id="EKF57896.1"/>
    </source>
</evidence>
<dbReference type="PATRIC" id="fig|1156935.5.peg.3897"/>
<dbReference type="InterPro" id="IPR011991">
    <property type="entry name" value="ArsR-like_HTH"/>
</dbReference>
<proteinExistence type="predicted"/>
<dbReference type="eggNOG" id="COG4861">
    <property type="taxonomic scope" value="Bacteria"/>
</dbReference>
<accession>K2QA47</accession>
<dbReference type="STRING" id="1156935.QWE_19163"/>